<gene>
    <name evidence="1" type="ORF">SAMN06296036_13530</name>
</gene>
<dbReference type="RefSeq" id="WP_132325643.1">
    <property type="nucleotide sequence ID" value="NZ_FWZT01000035.1"/>
</dbReference>
<keyword evidence="2" id="KW-1185">Reference proteome</keyword>
<accession>A0A1Y6CUL2</accession>
<dbReference type="AlphaFoldDB" id="A0A1Y6CUL2"/>
<evidence type="ECO:0000313" key="1">
    <source>
        <dbReference type="EMBL" id="SMF80622.1"/>
    </source>
</evidence>
<organism evidence="1 2">
    <name type="scientific">Pseudobacteriovorax antillogorgiicola</name>
    <dbReference type="NCBI Taxonomy" id="1513793"/>
    <lineage>
        <taxon>Bacteria</taxon>
        <taxon>Pseudomonadati</taxon>
        <taxon>Bdellovibrionota</taxon>
        <taxon>Oligoflexia</taxon>
        <taxon>Oligoflexales</taxon>
        <taxon>Pseudobacteriovoracaceae</taxon>
        <taxon>Pseudobacteriovorax</taxon>
    </lineage>
</organism>
<proteinExistence type="predicted"/>
<sequence length="268" mass="29996">MTSLEKSSFIEPSPKPELDGKLGLYASEIAASLGISNSDLRRKLTKRGLLDELELNNLTALTFVRANDINGLPFQEYVFTVDAARFIVARWNNALGSAYLSFLVRTHSQVEALEEQARHDPVSAQLAAMLQMRKHQLEQDEKIKQIQLNTSDEAIDVKVRAALSKEDEFPSDCMTISEIAATHFPGISKEIVRGVLSGAHHPKGHFQHKNEKGETNMSRPYKKAGLEFVAKRFFDEAKIVEETPKTIIRVHPRVGGRIFQSKAKMRAG</sequence>
<evidence type="ECO:0000313" key="2">
    <source>
        <dbReference type="Proteomes" id="UP000192907"/>
    </source>
</evidence>
<name>A0A1Y6CUL2_9BACT</name>
<dbReference type="Proteomes" id="UP000192907">
    <property type="component" value="Unassembled WGS sequence"/>
</dbReference>
<dbReference type="STRING" id="1513793.SAMN06296036_13530"/>
<reference evidence="2" key="1">
    <citation type="submission" date="2017-04" db="EMBL/GenBank/DDBJ databases">
        <authorList>
            <person name="Varghese N."/>
            <person name="Submissions S."/>
        </authorList>
    </citation>
    <scope>NUCLEOTIDE SEQUENCE [LARGE SCALE GENOMIC DNA]</scope>
    <source>
        <strain evidence="2">RKEM611</strain>
    </source>
</reference>
<dbReference type="EMBL" id="FWZT01000035">
    <property type="protein sequence ID" value="SMF80622.1"/>
    <property type="molecule type" value="Genomic_DNA"/>
</dbReference>
<protein>
    <submittedName>
        <fullName evidence="1">Uncharacterized protein</fullName>
    </submittedName>
</protein>